<feature type="binding site" evidence="4">
    <location>
        <position position="78"/>
    </location>
    <ligand>
        <name>substrate</name>
    </ligand>
</feature>
<evidence type="ECO:0000256" key="5">
    <source>
        <dbReference type="RuleBase" id="RU361279"/>
    </source>
</evidence>
<dbReference type="EC" id="6.3.3.2" evidence="5"/>
<keyword evidence="6" id="KW-0436">Ligase</keyword>
<evidence type="ECO:0000313" key="6">
    <source>
        <dbReference type="EMBL" id="RCL84465.1"/>
    </source>
</evidence>
<evidence type="ECO:0000256" key="2">
    <source>
        <dbReference type="ARBA" id="ARBA00022741"/>
    </source>
</evidence>
<proteinExistence type="inferred from homology"/>
<dbReference type="EMBL" id="QOQK01000013">
    <property type="protein sequence ID" value="RCL84465.1"/>
    <property type="molecule type" value="Genomic_DNA"/>
</dbReference>
<reference evidence="6 7" key="1">
    <citation type="journal article" date="2018" name="Microbiome">
        <title>Fine metagenomic profile of the Mediterranean stratified and mixed water columns revealed by assembly and recruitment.</title>
        <authorList>
            <person name="Haro-Moreno J.M."/>
            <person name="Lopez-Perez M."/>
            <person name="De La Torre J.R."/>
            <person name="Picazo A."/>
            <person name="Camacho A."/>
            <person name="Rodriguez-Valera F."/>
        </authorList>
    </citation>
    <scope>NUCLEOTIDE SEQUENCE [LARGE SCALE GENOMIC DNA]</scope>
    <source>
        <strain evidence="6">MED-G50</strain>
    </source>
</reference>
<feature type="binding site" evidence="4">
    <location>
        <begin position="152"/>
        <end position="160"/>
    </location>
    <ligand>
        <name>ATP</name>
        <dbReference type="ChEBI" id="CHEBI:30616"/>
    </ligand>
</feature>
<dbReference type="GO" id="GO:0005524">
    <property type="term" value="F:ATP binding"/>
    <property type="evidence" value="ECO:0007669"/>
    <property type="project" value="UniProtKB-KW"/>
</dbReference>
<accession>A0A368EJS7</accession>
<dbReference type="Gene3D" id="3.40.50.10420">
    <property type="entry name" value="NagB/RpiA/CoA transferase-like"/>
    <property type="match status" value="1"/>
</dbReference>
<dbReference type="InterPro" id="IPR024185">
    <property type="entry name" value="FTHF_cligase-like_sf"/>
</dbReference>
<feature type="binding site" evidence="4">
    <location>
        <position position="73"/>
    </location>
    <ligand>
        <name>substrate</name>
    </ligand>
</feature>
<dbReference type="AlphaFoldDB" id="A0A368EJS7"/>
<gene>
    <name evidence="6" type="ORF">DBW64_03490</name>
</gene>
<comment type="cofactor">
    <cofactor evidence="5">
        <name>Mg(2+)</name>
        <dbReference type="ChEBI" id="CHEBI:18420"/>
    </cofactor>
</comment>
<sequence>MTSINHASPTANDIQKQKKDIRLLAVQKRLEAKKLETDDIKFKLLDVFRGFVAETLPVALKSENRKLICSAYMADASEIDPLPILTFLNEQGWQTALPCIEKDVSLSFKVWQPGDALVTGKFDMQEPGAEALVVSPDLVIAPLLAFDRFGNRLGRGGGYYDRALKVLRTQGNVLVVGIGFDSQLFDIVPHEKHDEKLDFTLTPSGVHHFEAV</sequence>
<dbReference type="PANTHER" id="PTHR23407:SF1">
    <property type="entry name" value="5-FORMYLTETRAHYDROFOLATE CYCLO-LIGASE"/>
    <property type="match status" value="1"/>
</dbReference>
<dbReference type="InterPro" id="IPR002698">
    <property type="entry name" value="FTHF_cligase"/>
</dbReference>
<keyword evidence="3 4" id="KW-0067">ATP-binding</keyword>
<dbReference type="GO" id="GO:0030272">
    <property type="term" value="F:5-formyltetrahydrofolate cyclo-ligase activity"/>
    <property type="evidence" value="ECO:0007669"/>
    <property type="project" value="UniProtKB-EC"/>
</dbReference>
<evidence type="ECO:0000256" key="4">
    <source>
        <dbReference type="PIRSR" id="PIRSR006806-1"/>
    </source>
</evidence>
<dbReference type="SUPFAM" id="SSF100950">
    <property type="entry name" value="NagB/RpiA/CoA transferase-like"/>
    <property type="match status" value="1"/>
</dbReference>
<comment type="similarity">
    <text evidence="1 5">Belongs to the 5-formyltetrahydrofolate cyclo-ligase family.</text>
</comment>
<dbReference type="PIRSF" id="PIRSF006806">
    <property type="entry name" value="FTHF_cligase"/>
    <property type="match status" value="1"/>
</dbReference>
<keyword evidence="2 4" id="KW-0547">Nucleotide-binding</keyword>
<evidence type="ECO:0000313" key="7">
    <source>
        <dbReference type="Proteomes" id="UP000252289"/>
    </source>
</evidence>
<dbReference type="InterPro" id="IPR037171">
    <property type="entry name" value="NagB/RpiA_transferase-like"/>
</dbReference>
<evidence type="ECO:0000256" key="3">
    <source>
        <dbReference type="ARBA" id="ARBA00022840"/>
    </source>
</evidence>
<dbReference type="GO" id="GO:0035999">
    <property type="term" value="P:tetrahydrofolate interconversion"/>
    <property type="evidence" value="ECO:0007669"/>
    <property type="project" value="TreeGrafter"/>
</dbReference>
<name>A0A368EJS7_9PROT</name>
<dbReference type="GO" id="GO:0009396">
    <property type="term" value="P:folic acid-containing compound biosynthetic process"/>
    <property type="evidence" value="ECO:0007669"/>
    <property type="project" value="TreeGrafter"/>
</dbReference>
<organism evidence="6 7">
    <name type="scientific">PS1 clade bacterium</name>
    <dbReference type="NCBI Taxonomy" id="2175152"/>
    <lineage>
        <taxon>Bacteria</taxon>
        <taxon>Pseudomonadati</taxon>
        <taxon>Pseudomonadota</taxon>
        <taxon>Alphaproteobacteria</taxon>
        <taxon>PS1 clade</taxon>
    </lineage>
</organism>
<comment type="caution">
    <text evidence="6">The sequence shown here is derived from an EMBL/GenBank/DDBJ whole genome shotgun (WGS) entry which is preliminary data.</text>
</comment>
<evidence type="ECO:0000256" key="1">
    <source>
        <dbReference type="ARBA" id="ARBA00010638"/>
    </source>
</evidence>
<comment type="catalytic activity">
    <reaction evidence="5">
        <text>(6S)-5-formyl-5,6,7,8-tetrahydrofolate + ATP = (6R)-5,10-methenyltetrahydrofolate + ADP + phosphate</text>
        <dbReference type="Rhea" id="RHEA:10488"/>
        <dbReference type="ChEBI" id="CHEBI:30616"/>
        <dbReference type="ChEBI" id="CHEBI:43474"/>
        <dbReference type="ChEBI" id="CHEBI:57455"/>
        <dbReference type="ChEBI" id="CHEBI:57457"/>
        <dbReference type="ChEBI" id="CHEBI:456216"/>
        <dbReference type="EC" id="6.3.3.2"/>
    </reaction>
</comment>
<dbReference type="NCBIfam" id="TIGR02727">
    <property type="entry name" value="MTHFS_bact"/>
    <property type="match status" value="1"/>
</dbReference>
<dbReference type="Proteomes" id="UP000252289">
    <property type="component" value="Unassembled WGS sequence"/>
</dbReference>
<dbReference type="PANTHER" id="PTHR23407">
    <property type="entry name" value="ATPASE INHIBITOR/5-FORMYLTETRAHYDROFOLATE CYCLO-LIGASE"/>
    <property type="match status" value="1"/>
</dbReference>
<protein>
    <recommendedName>
        <fullName evidence="5">5-formyltetrahydrofolate cyclo-ligase</fullName>
        <ecNumber evidence="5">6.3.3.2</ecNumber>
    </recommendedName>
</protein>
<feature type="binding site" evidence="4">
    <location>
        <begin position="18"/>
        <end position="22"/>
    </location>
    <ligand>
        <name>ATP</name>
        <dbReference type="ChEBI" id="CHEBI:30616"/>
    </ligand>
</feature>
<dbReference type="GO" id="GO:0046872">
    <property type="term" value="F:metal ion binding"/>
    <property type="evidence" value="ECO:0007669"/>
    <property type="project" value="UniProtKB-KW"/>
</dbReference>
<keyword evidence="5" id="KW-0479">Metal-binding</keyword>
<keyword evidence="5" id="KW-0460">Magnesium</keyword>
<dbReference type="Pfam" id="PF01812">
    <property type="entry name" value="5-FTHF_cyc-lig"/>
    <property type="match status" value="1"/>
</dbReference>